<keyword evidence="4" id="KW-1185">Reference proteome</keyword>
<dbReference type="Pfam" id="PF08327">
    <property type="entry name" value="AHSA1"/>
    <property type="match status" value="1"/>
</dbReference>
<proteinExistence type="inferred from homology"/>
<dbReference type="InterPro" id="IPR013538">
    <property type="entry name" value="ASHA1/2-like_C"/>
</dbReference>
<dbReference type="Proteomes" id="UP000278351">
    <property type="component" value="Unassembled WGS sequence"/>
</dbReference>
<dbReference type="CDD" id="cd07814">
    <property type="entry name" value="SRPBCC_CalC_Aha1-like"/>
    <property type="match status" value="1"/>
</dbReference>
<dbReference type="OrthoDB" id="2355173at2"/>
<organism evidence="3 4">
    <name type="scientific">Chitinophaga lutea</name>
    <dbReference type="NCBI Taxonomy" id="2488634"/>
    <lineage>
        <taxon>Bacteria</taxon>
        <taxon>Pseudomonadati</taxon>
        <taxon>Bacteroidota</taxon>
        <taxon>Chitinophagia</taxon>
        <taxon>Chitinophagales</taxon>
        <taxon>Chitinophagaceae</taxon>
        <taxon>Chitinophaga</taxon>
    </lineage>
</organism>
<accession>A0A3N4PHJ8</accession>
<feature type="domain" description="Activator of Hsp90 ATPase homologue 1/2-like C-terminal" evidence="2">
    <location>
        <begin position="14"/>
        <end position="139"/>
    </location>
</feature>
<name>A0A3N4PHJ8_9BACT</name>
<evidence type="ECO:0000259" key="2">
    <source>
        <dbReference type="Pfam" id="PF08327"/>
    </source>
</evidence>
<evidence type="ECO:0000313" key="3">
    <source>
        <dbReference type="EMBL" id="RPE06049.1"/>
    </source>
</evidence>
<sequence length="141" mass="16595">METAPFTIERTFQAPVEKVWQAITDKDQMREWYFDLAEFRPEVGFEFQFYGGSEEQQYLHKCKVLAAEVNRKLAYSWVYENYPGYSVVTFELFPEGKTTRLKLTHEGLDSFPQDNKDFAKNSFVQGWTEIIGTSLKNHLDK</sequence>
<comment type="caution">
    <text evidence="3">The sequence shown here is derived from an EMBL/GenBank/DDBJ whole genome shotgun (WGS) entry which is preliminary data.</text>
</comment>
<gene>
    <name evidence="3" type="ORF">EGT74_25455</name>
</gene>
<dbReference type="AlphaFoldDB" id="A0A3N4PHJ8"/>
<protein>
    <submittedName>
        <fullName evidence="3">SRPBCC domain-containing protein</fullName>
    </submittedName>
</protein>
<evidence type="ECO:0000256" key="1">
    <source>
        <dbReference type="ARBA" id="ARBA00006817"/>
    </source>
</evidence>
<dbReference type="InterPro" id="IPR023393">
    <property type="entry name" value="START-like_dom_sf"/>
</dbReference>
<evidence type="ECO:0000313" key="4">
    <source>
        <dbReference type="Proteomes" id="UP000278351"/>
    </source>
</evidence>
<reference evidence="3 4" key="1">
    <citation type="submission" date="2018-11" db="EMBL/GenBank/DDBJ databases">
        <title>Chitinophaga lutea sp.nov., isolate from arsenic contaminated soil.</title>
        <authorList>
            <person name="Zong Y."/>
        </authorList>
    </citation>
    <scope>NUCLEOTIDE SEQUENCE [LARGE SCALE GENOMIC DNA]</scope>
    <source>
        <strain evidence="3 4">ZY74</strain>
    </source>
</reference>
<dbReference type="EMBL" id="RPDH01000003">
    <property type="protein sequence ID" value="RPE06049.1"/>
    <property type="molecule type" value="Genomic_DNA"/>
</dbReference>
<dbReference type="SUPFAM" id="SSF55961">
    <property type="entry name" value="Bet v1-like"/>
    <property type="match status" value="1"/>
</dbReference>
<dbReference type="RefSeq" id="WP_123849367.1">
    <property type="nucleotide sequence ID" value="NZ_RPDH01000003.1"/>
</dbReference>
<dbReference type="Gene3D" id="3.30.530.20">
    <property type="match status" value="1"/>
</dbReference>
<comment type="similarity">
    <text evidence="1">Belongs to the AHA1 family.</text>
</comment>